<sequence>MYDRTANTTATSEQTLRNLLDVLQELANRDRGQCGSFAPWYPFSSGLAEIIAANLQQIRVEDAMGLPDLQRVGAETFFRFEK</sequence>
<protein>
    <submittedName>
        <fullName evidence="1">Uncharacterized protein</fullName>
    </submittedName>
</protein>
<proteinExistence type="predicted"/>
<evidence type="ECO:0000313" key="1">
    <source>
        <dbReference type="EMBL" id="PSR72305.1"/>
    </source>
</evidence>
<comment type="caution">
    <text evidence="1">The sequence shown here is derived from an EMBL/GenBank/DDBJ whole genome shotgun (WGS) entry which is preliminary data.</text>
</comment>
<gene>
    <name evidence="1" type="ORF">PHLCEN_2v11897</name>
</gene>
<evidence type="ECO:0000313" key="2">
    <source>
        <dbReference type="Proteomes" id="UP000186601"/>
    </source>
</evidence>
<dbReference type="Proteomes" id="UP000186601">
    <property type="component" value="Unassembled WGS sequence"/>
</dbReference>
<organism evidence="1 2">
    <name type="scientific">Hermanssonia centrifuga</name>
    <dbReference type="NCBI Taxonomy" id="98765"/>
    <lineage>
        <taxon>Eukaryota</taxon>
        <taxon>Fungi</taxon>
        <taxon>Dikarya</taxon>
        <taxon>Basidiomycota</taxon>
        <taxon>Agaricomycotina</taxon>
        <taxon>Agaricomycetes</taxon>
        <taxon>Polyporales</taxon>
        <taxon>Meruliaceae</taxon>
        <taxon>Hermanssonia</taxon>
    </lineage>
</organism>
<dbReference type="EMBL" id="MLYV02001198">
    <property type="protein sequence ID" value="PSR72305.1"/>
    <property type="molecule type" value="Genomic_DNA"/>
</dbReference>
<accession>A0A2R6NIU1</accession>
<reference evidence="1 2" key="1">
    <citation type="submission" date="2018-02" db="EMBL/GenBank/DDBJ databases">
        <title>Genome sequence of the basidiomycete white-rot fungus Phlebia centrifuga.</title>
        <authorList>
            <person name="Granchi Z."/>
            <person name="Peng M."/>
            <person name="de Vries R.P."/>
            <person name="Hilden K."/>
            <person name="Makela M.R."/>
            <person name="Grigoriev I."/>
            <person name="Riley R."/>
        </authorList>
    </citation>
    <scope>NUCLEOTIDE SEQUENCE [LARGE SCALE GENOMIC DNA]</scope>
    <source>
        <strain evidence="1 2">FBCC195</strain>
    </source>
</reference>
<dbReference type="AlphaFoldDB" id="A0A2R6NIU1"/>
<keyword evidence="2" id="KW-1185">Reference proteome</keyword>
<name>A0A2R6NIU1_9APHY</name>